<reference evidence="2" key="1">
    <citation type="journal article" date="2023" name="bioRxiv">
        <title>Improved chromosome-level genome assembly for marigold (Tagetes erecta).</title>
        <authorList>
            <person name="Jiang F."/>
            <person name="Yuan L."/>
            <person name="Wang S."/>
            <person name="Wang H."/>
            <person name="Xu D."/>
            <person name="Wang A."/>
            <person name="Fan W."/>
        </authorList>
    </citation>
    <scope>NUCLEOTIDE SEQUENCE</scope>
    <source>
        <strain evidence="2">WSJ</strain>
        <tissue evidence="2">Leaf</tissue>
    </source>
</reference>
<dbReference type="PANTHER" id="PTHR21229">
    <property type="entry name" value="LUNG SEVEN TRANSMEMBRANE RECEPTOR"/>
    <property type="match status" value="1"/>
</dbReference>
<evidence type="ECO:0000256" key="1">
    <source>
        <dbReference type="SAM" id="Phobius"/>
    </source>
</evidence>
<dbReference type="GO" id="GO:0005794">
    <property type="term" value="C:Golgi apparatus"/>
    <property type="evidence" value="ECO:0007669"/>
    <property type="project" value="TreeGrafter"/>
</dbReference>
<keyword evidence="3" id="KW-1185">Reference proteome</keyword>
<feature type="transmembrane region" description="Helical" evidence="1">
    <location>
        <begin position="121"/>
        <end position="142"/>
    </location>
</feature>
<organism evidence="2 3">
    <name type="scientific">Tagetes erecta</name>
    <name type="common">African marigold</name>
    <dbReference type="NCBI Taxonomy" id="13708"/>
    <lineage>
        <taxon>Eukaryota</taxon>
        <taxon>Viridiplantae</taxon>
        <taxon>Streptophyta</taxon>
        <taxon>Embryophyta</taxon>
        <taxon>Tracheophyta</taxon>
        <taxon>Spermatophyta</taxon>
        <taxon>Magnoliopsida</taxon>
        <taxon>eudicotyledons</taxon>
        <taxon>Gunneridae</taxon>
        <taxon>Pentapetalae</taxon>
        <taxon>asterids</taxon>
        <taxon>campanulids</taxon>
        <taxon>Asterales</taxon>
        <taxon>Asteraceae</taxon>
        <taxon>Asteroideae</taxon>
        <taxon>Heliantheae alliance</taxon>
        <taxon>Tageteae</taxon>
        <taxon>Tagetes</taxon>
    </lineage>
</organism>
<dbReference type="EMBL" id="JAUHHV010000001">
    <property type="protein sequence ID" value="KAK1434937.1"/>
    <property type="molecule type" value="Genomic_DNA"/>
</dbReference>
<protein>
    <submittedName>
        <fullName evidence="2">Uncharacterized protein</fullName>
    </submittedName>
</protein>
<keyword evidence="1" id="KW-0812">Transmembrane</keyword>
<dbReference type="PANTHER" id="PTHR21229:SF2">
    <property type="entry name" value="RE59932P"/>
    <property type="match status" value="1"/>
</dbReference>
<comment type="caution">
    <text evidence="2">The sequence shown here is derived from an EMBL/GenBank/DDBJ whole genome shotgun (WGS) entry which is preliminary data.</text>
</comment>
<gene>
    <name evidence="2" type="ORF">QVD17_00692</name>
</gene>
<sequence length="171" mass="18996">MECFVLHVSVHECCNFVCCDCSDRCGLAVFETVVVEKGKGGFDDCGSTSVCVNQVFSLVDFICCCAVIVLIVWSLFAKTDVQVGISMSLFRVFGVVVIVYLFSLRIGVFPVKITAGYKHQWVCNAVDEIGSLVLYLVMFYMFRPVLEEEMYSVVVDDDKGVYVEAPDMVKG</sequence>
<dbReference type="InterPro" id="IPR009637">
    <property type="entry name" value="GPR107/GPR108-like"/>
</dbReference>
<feature type="transmembrane region" description="Helical" evidence="1">
    <location>
        <begin position="88"/>
        <end position="109"/>
    </location>
</feature>
<dbReference type="GO" id="GO:0016020">
    <property type="term" value="C:membrane"/>
    <property type="evidence" value="ECO:0007669"/>
    <property type="project" value="InterPro"/>
</dbReference>
<keyword evidence="1" id="KW-1133">Transmembrane helix</keyword>
<keyword evidence="1" id="KW-0472">Membrane</keyword>
<feature type="transmembrane region" description="Helical" evidence="1">
    <location>
        <begin position="55"/>
        <end position="76"/>
    </location>
</feature>
<name>A0AAD8LAP4_TARER</name>
<accession>A0AAD8LAP4</accession>
<dbReference type="Proteomes" id="UP001229421">
    <property type="component" value="Unassembled WGS sequence"/>
</dbReference>
<proteinExistence type="predicted"/>
<dbReference type="AlphaFoldDB" id="A0AAD8LAP4"/>
<evidence type="ECO:0000313" key="3">
    <source>
        <dbReference type="Proteomes" id="UP001229421"/>
    </source>
</evidence>
<evidence type="ECO:0000313" key="2">
    <source>
        <dbReference type="EMBL" id="KAK1434937.1"/>
    </source>
</evidence>